<keyword evidence="4" id="KW-0028">Amino-acid biosynthesis</keyword>
<dbReference type="PRINTS" id="PR00145">
    <property type="entry name" value="ARGSUCLYASE"/>
</dbReference>
<reference evidence="7 8" key="1">
    <citation type="submission" date="2022-10" db="EMBL/GenBank/DDBJ databases">
        <title>Draft genome assembly of moderately radiation resistant bacterium Metabacillus halosaccharovorans.</title>
        <authorList>
            <person name="Pal S."/>
            <person name="Gopinathan A."/>
        </authorList>
    </citation>
    <scope>NUCLEOTIDE SEQUENCE [LARGE SCALE GENOMIC DNA]</scope>
    <source>
        <strain evidence="7 8">VITHBRA001</strain>
    </source>
</reference>
<dbReference type="EC" id="4.3.2.1" evidence="2"/>
<evidence type="ECO:0000313" key="7">
    <source>
        <dbReference type="EMBL" id="MCV9888128.1"/>
    </source>
</evidence>
<dbReference type="Gene3D" id="1.20.200.10">
    <property type="entry name" value="Fumarase/aspartase (Central domain)"/>
    <property type="match status" value="1"/>
</dbReference>
<dbReference type="GO" id="GO:0016829">
    <property type="term" value="F:lyase activity"/>
    <property type="evidence" value="ECO:0007669"/>
    <property type="project" value="UniProtKB-KW"/>
</dbReference>
<dbReference type="Gene3D" id="1.10.275.10">
    <property type="entry name" value="Fumarase/aspartase (N-terminal domain)"/>
    <property type="match status" value="1"/>
</dbReference>
<evidence type="ECO:0000256" key="2">
    <source>
        <dbReference type="ARBA" id="ARBA00012338"/>
    </source>
</evidence>
<dbReference type="PANTHER" id="PTHR43814">
    <property type="entry name" value="ARGININOSUCCINATE LYASE"/>
    <property type="match status" value="1"/>
</dbReference>
<dbReference type="InterPro" id="IPR024083">
    <property type="entry name" value="Fumarase/histidase_N"/>
</dbReference>
<sequence>MKVDNLLHDETLSGRISASPSMLLHEEILKPQFDYELKHLLPYYIQIEEVMTIEYERLGLISKESMVEIVNLLNQITKENITADPKSNMSDICFAIEQYVESRMEHPVPNWHVDRSRNDVQATAQIMFARENLVTIMEEIIELIEEVLALSNDNLSVPMPGYTHYQSAQIITVGFYFTAVSEVLQKSLNRMIKIYDEINKCPLGSGAMSGMELEWNRAEMATKLGFQDSSHALVSVASKEWMLQIAAECSNLATVISRFITDLITWGSSEYKFFVLPDEMSGISSAMPQKKNYPILERIRGRSVHINSYYYDMLNAQRNTPFTNLVETAKEGGSNFHPLITCMKSVLKLYTAVIKAMKFNKEHMYEMCANDFFGGFSLANLLTLQCSIPYRQSQIISGKYIVAMNEQNRKPNEVELSFLNELCEKFGYKSSLTEDQLIEIFSVTESLSRKKTKGSTNPLEIKQLIDQQRAILREQKQQIADLKRK</sequence>
<comment type="caution">
    <text evidence="7">The sequence shown here is derived from an EMBL/GenBank/DDBJ whole genome shotgun (WGS) entry which is preliminary data.</text>
</comment>
<dbReference type="InterPro" id="IPR022761">
    <property type="entry name" value="Fumarate_lyase_N"/>
</dbReference>
<dbReference type="Pfam" id="PF00206">
    <property type="entry name" value="Lyase_1"/>
    <property type="match status" value="1"/>
</dbReference>
<accession>A0ABT3DML8</accession>
<dbReference type="RefSeq" id="WP_264144316.1">
    <property type="nucleotide sequence ID" value="NZ_JAOYEY010000049.1"/>
</dbReference>
<comment type="pathway">
    <text evidence="1">Amino-acid biosynthesis; L-arginine biosynthesis; L-arginine from L-ornithine and carbamoyl phosphate: step 3/3.</text>
</comment>
<dbReference type="InterPro" id="IPR008948">
    <property type="entry name" value="L-Aspartase-like"/>
</dbReference>
<name>A0ABT3DML8_9BACI</name>
<evidence type="ECO:0000256" key="1">
    <source>
        <dbReference type="ARBA" id="ARBA00004941"/>
    </source>
</evidence>
<evidence type="ECO:0000256" key="5">
    <source>
        <dbReference type="ARBA" id="ARBA00023239"/>
    </source>
</evidence>
<feature type="domain" description="Fumarate lyase N-terminal" evidence="6">
    <location>
        <begin position="96"/>
        <end position="304"/>
    </location>
</feature>
<proteinExistence type="predicted"/>
<keyword evidence="8" id="KW-1185">Reference proteome</keyword>
<evidence type="ECO:0000256" key="4">
    <source>
        <dbReference type="ARBA" id="ARBA00022605"/>
    </source>
</evidence>
<dbReference type="InterPro" id="IPR009049">
    <property type="entry name" value="Argininosuccinate_lyase"/>
</dbReference>
<dbReference type="InterPro" id="IPR000362">
    <property type="entry name" value="Fumarate_lyase_fam"/>
</dbReference>
<organism evidence="7 8">
    <name type="scientific">Metabacillus halosaccharovorans</name>
    <dbReference type="NCBI Taxonomy" id="930124"/>
    <lineage>
        <taxon>Bacteria</taxon>
        <taxon>Bacillati</taxon>
        <taxon>Bacillota</taxon>
        <taxon>Bacilli</taxon>
        <taxon>Bacillales</taxon>
        <taxon>Bacillaceae</taxon>
        <taxon>Metabacillus</taxon>
    </lineage>
</organism>
<protein>
    <recommendedName>
        <fullName evidence="2">argininosuccinate lyase</fullName>
        <ecNumber evidence="2">4.3.2.1</ecNumber>
    </recommendedName>
</protein>
<dbReference type="SUPFAM" id="SSF48557">
    <property type="entry name" value="L-aspartase-like"/>
    <property type="match status" value="1"/>
</dbReference>
<keyword evidence="5 7" id="KW-0456">Lyase</keyword>
<dbReference type="Proteomes" id="UP001526147">
    <property type="component" value="Unassembled WGS sequence"/>
</dbReference>
<evidence type="ECO:0000256" key="3">
    <source>
        <dbReference type="ARBA" id="ARBA00022571"/>
    </source>
</evidence>
<evidence type="ECO:0000259" key="6">
    <source>
        <dbReference type="Pfam" id="PF00206"/>
    </source>
</evidence>
<dbReference type="EMBL" id="JAOYEY010000049">
    <property type="protein sequence ID" value="MCV9888128.1"/>
    <property type="molecule type" value="Genomic_DNA"/>
</dbReference>
<dbReference type="Gene3D" id="1.10.40.30">
    <property type="entry name" value="Fumarase/aspartase (C-terminal domain)"/>
    <property type="match status" value="1"/>
</dbReference>
<keyword evidence="3" id="KW-0055">Arginine biosynthesis</keyword>
<evidence type="ECO:0000313" key="8">
    <source>
        <dbReference type="Proteomes" id="UP001526147"/>
    </source>
</evidence>
<dbReference type="PRINTS" id="PR00149">
    <property type="entry name" value="FUMRATELYASE"/>
</dbReference>
<dbReference type="PANTHER" id="PTHR43814:SF1">
    <property type="entry name" value="ARGININOSUCCINATE LYASE"/>
    <property type="match status" value="1"/>
</dbReference>
<gene>
    <name evidence="7" type="ORF">OIH86_21000</name>
</gene>